<comment type="cofactor">
    <cofactor evidence="9">
        <name>Cu cation</name>
        <dbReference type="ChEBI" id="CHEBI:23378"/>
    </cofactor>
    <text evidence="9">Binds 1 copper ion per subunit.</text>
</comment>
<feature type="domain" description="Superoxide dismutase copper/zinc binding" evidence="10">
    <location>
        <begin position="72"/>
        <end position="216"/>
    </location>
</feature>
<comment type="function">
    <text evidence="9">Destroys radicals which are normally produced within the cells and which are toxic to biological systems.</text>
</comment>
<dbReference type="GO" id="GO:0004784">
    <property type="term" value="F:superoxide dismutase activity"/>
    <property type="evidence" value="ECO:0007669"/>
    <property type="project" value="UniProtKB-EC"/>
</dbReference>
<keyword evidence="5 9" id="KW-0560">Oxidoreductase</keyword>
<keyword evidence="12" id="KW-1185">Reference proteome</keyword>
<dbReference type="GO" id="GO:0005507">
    <property type="term" value="F:copper ion binding"/>
    <property type="evidence" value="ECO:0007669"/>
    <property type="project" value="InterPro"/>
</dbReference>
<name>A0AAN8JYK4_PATCE</name>
<dbReference type="InterPro" id="IPR018152">
    <property type="entry name" value="SOD_Cu/Zn_BS"/>
</dbReference>
<dbReference type="InterPro" id="IPR036423">
    <property type="entry name" value="SOD-like_Cu/Zn_dom_sf"/>
</dbReference>
<comment type="similarity">
    <text evidence="1 9">Belongs to the Cu-Zn superoxide dismutase family.</text>
</comment>
<evidence type="ECO:0000313" key="12">
    <source>
        <dbReference type="Proteomes" id="UP001347796"/>
    </source>
</evidence>
<keyword evidence="4" id="KW-0049">Antioxidant</keyword>
<dbReference type="Proteomes" id="UP001347796">
    <property type="component" value="Unassembled WGS sequence"/>
</dbReference>
<protein>
    <recommendedName>
        <fullName evidence="9">Superoxide dismutase [Cu-Zn]</fullName>
        <ecNumber evidence="9">1.15.1.1</ecNumber>
    </recommendedName>
</protein>
<gene>
    <name evidence="11" type="ORF">SNE40_007472</name>
</gene>
<proteinExistence type="inferred from homology"/>
<evidence type="ECO:0000256" key="9">
    <source>
        <dbReference type="RuleBase" id="RU000393"/>
    </source>
</evidence>
<dbReference type="EC" id="1.15.1.1" evidence="9"/>
<reference evidence="11 12" key="1">
    <citation type="submission" date="2024-01" db="EMBL/GenBank/DDBJ databases">
        <title>The genome of the rayed Mediterranean limpet Patella caerulea (Linnaeus, 1758).</title>
        <authorList>
            <person name="Anh-Thu Weber A."/>
            <person name="Halstead-Nussloch G."/>
        </authorList>
    </citation>
    <scope>NUCLEOTIDE SEQUENCE [LARGE SCALE GENOMIC DNA]</scope>
    <source>
        <strain evidence="11">AATW-2023a</strain>
        <tissue evidence="11">Whole specimen</tissue>
    </source>
</reference>
<evidence type="ECO:0000256" key="3">
    <source>
        <dbReference type="ARBA" id="ARBA00022833"/>
    </source>
</evidence>
<evidence type="ECO:0000256" key="7">
    <source>
        <dbReference type="ARBA" id="ARBA00023157"/>
    </source>
</evidence>
<dbReference type="CDD" id="cd00305">
    <property type="entry name" value="Cu-Zn_Superoxide_Dismutase"/>
    <property type="match status" value="1"/>
</dbReference>
<keyword evidence="6 9" id="KW-0186">Copper</keyword>
<dbReference type="FunFam" id="2.60.40.200:FF:000003">
    <property type="entry name" value="Superoxide dismutase [Cu-Zn], chloroplastic"/>
    <property type="match status" value="1"/>
</dbReference>
<evidence type="ECO:0000256" key="6">
    <source>
        <dbReference type="ARBA" id="ARBA00023008"/>
    </source>
</evidence>
<dbReference type="Pfam" id="PF00080">
    <property type="entry name" value="Sod_Cu"/>
    <property type="match status" value="1"/>
</dbReference>
<organism evidence="11 12">
    <name type="scientific">Patella caerulea</name>
    <name type="common">Rayed Mediterranean limpet</name>
    <dbReference type="NCBI Taxonomy" id="87958"/>
    <lineage>
        <taxon>Eukaryota</taxon>
        <taxon>Metazoa</taxon>
        <taxon>Spiralia</taxon>
        <taxon>Lophotrochozoa</taxon>
        <taxon>Mollusca</taxon>
        <taxon>Gastropoda</taxon>
        <taxon>Patellogastropoda</taxon>
        <taxon>Patelloidea</taxon>
        <taxon>Patellidae</taxon>
        <taxon>Patella</taxon>
    </lineage>
</organism>
<evidence type="ECO:0000256" key="5">
    <source>
        <dbReference type="ARBA" id="ARBA00023002"/>
    </source>
</evidence>
<keyword evidence="3 9" id="KW-0862">Zinc</keyword>
<accession>A0AAN8JYK4</accession>
<evidence type="ECO:0000256" key="1">
    <source>
        <dbReference type="ARBA" id="ARBA00010457"/>
    </source>
</evidence>
<comment type="cofactor">
    <cofactor evidence="9">
        <name>Zn(2+)</name>
        <dbReference type="ChEBI" id="CHEBI:29105"/>
    </cofactor>
    <text evidence="9">Binds 1 zinc ion per subunit.</text>
</comment>
<evidence type="ECO:0000256" key="4">
    <source>
        <dbReference type="ARBA" id="ARBA00022862"/>
    </source>
</evidence>
<evidence type="ECO:0000256" key="2">
    <source>
        <dbReference type="ARBA" id="ARBA00022723"/>
    </source>
</evidence>
<dbReference type="SUPFAM" id="SSF49329">
    <property type="entry name" value="Cu,Zn superoxide dismutase-like"/>
    <property type="match status" value="1"/>
</dbReference>
<dbReference type="PRINTS" id="PR00068">
    <property type="entry name" value="CUZNDISMTASE"/>
</dbReference>
<dbReference type="InterPro" id="IPR024134">
    <property type="entry name" value="SOD_Cu/Zn_/chaperone"/>
</dbReference>
<evidence type="ECO:0000313" key="11">
    <source>
        <dbReference type="EMBL" id="KAK6185184.1"/>
    </source>
</evidence>
<comment type="caution">
    <text evidence="11">The sequence shown here is derived from an EMBL/GenBank/DDBJ whole genome shotgun (WGS) entry which is preliminary data.</text>
</comment>
<evidence type="ECO:0000256" key="8">
    <source>
        <dbReference type="ARBA" id="ARBA00049204"/>
    </source>
</evidence>
<keyword evidence="2 9" id="KW-0479">Metal-binding</keyword>
<dbReference type="PROSITE" id="PS00332">
    <property type="entry name" value="SOD_CU_ZN_2"/>
    <property type="match status" value="1"/>
</dbReference>
<dbReference type="PANTHER" id="PTHR10003">
    <property type="entry name" value="SUPEROXIDE DISMUTASE CU-ZN -RELATED"/>
    <property type="match status" value="1"/>
</dbReference>
<dbReference type="InterPro" id="IPR001424">
    <property type="entry name" value="SOD_Cu_Zn_dom"/>
</dbReference>
<sequence length="244" mass="25469">MASGISGSIRHISTSAGDGVSINLNSLLHMAQLLASSSMSTSSSASQVRAVGCHTGRVYASCAMQASTGSLVSGFIDFAQNVNDRCEPLGNLEIKVELSGLTNNDNIVKHGLHVHQLGDLSNGCTSTGSHYNPLNSQHGAPNSQIRHVGDLGNVREDGFGNIRAVLSDSMASLVGPYSINGRAMVLHANEDDLGRGGNSGSTTTGNAGGRLGCCVIGHSDGSRWRGANRRQTIAIRQEDLWSKK</sequence>
<keyword evidence="7" id="KW-1015">Disulfide bond</keyword>
<evidence type="ECO:0000259" key="10">
    <source>
        <dbReference type="Pfam" id="PF00080"/>
    </source>
</evidence>
<comment type="catalytic activity">
    <reaction evidence="8 9">
        <text>2 superoxide + 2 H(+) = H2O2 + O2</text>
        <dbReference type="Rhea" id="RHEA:20696"/>
        <dbReference type="ChEBI" id="CHEBI:15378"/>
        <dbReference type="ChEBI" id="CHEBI:15379"/>
        <dbReference type="ChEBI" id="CHEBI:16240"/>
        <dbReference type="ChEBI" id="CHEBI:18421"/>
        <dbReference type="EC" id="1.15.1.1"/>
    </reaction>
</comment>
<dbReference type="AlphaFoldDB" id="A0AAN8JYK4"/>
<dbReference type="EMBL" id="JAZGQO010000006">
    <property type="protein sequence ID" value="KAK6185184.1"/>
    <property type="molecule type" value="Genomic_DNA"/>
</dbReference>
<dbReference type="Gene3D" id="2.60.40.200">
    <property type="entry name" value="Superoxide dismutase, copper/zinc binding domain"/>
    <property type="match status" value="1"/>
</dbReference>